<dbReference type="InterPro" id="IPR044023">
    <property type="entry name" value="Ig_7"/>
</dbReference>
<evidence type="ECO:0000256" key="1">
    <source>
        <dbReference type="SAM" id="SignalP"/>
    </source>
</evidence>
<dbReference type="Pfam" id="PF13585">
    <property type="entry name" value="CHU_C"/>
    <property type="match status" value="1"/>
</dbReference>
<feature type="signal peptide" evidence="1">
    <location>
        <begin position="1"/>
        <end position="24"/>
    </location>
</feature>
<evidence type="ECO:0000313" key="3">
    <source>
        <dbReference type="EMBL" id="OCA79468.1"/>
    </source>
</evidence>
<dbReference type="NCBIfam" id="NF038133">
    <property type="entry name" value="choice_anch_L"/>
    <property type="match status" value="1"/>
</dbReference>
<dbReference type="EMBL" id="MAYF01000079">
    <property type="protein sequence ID" value="OCA79468.1"/>
    <property type="molecule type" value="Genomic_DNA"/>
</dbReference>
<organism evidence="3 4">
    <name type="scientific">Chryseobacterium contaminans</name>
    <dbReference type="NCBI Taxonomy" id="1423959"/>
    <lineage>
        <taxon>Bacteria</taxon>
        <taxon>Pseudomonadati</taxon>
        <taxon>Bacteroidota</taxon>
        <taxon>Flavobacteriia</taxon>
        <taxon>Flavobacteriales</taxon>
        <taxon>Weeksellaceae</taxon>
        <taxon>Chryseobacterium group</taxon>
        <taxon>Chryseobacterium</taxon>
    </lineage>
</organism>
<dbReference type="Proteomes" id="UP000093508">
    <property type="component" value="Unassembled WGS sequence"/>
</dbReference>
<sequence>MLHYRFKHYFFLLAFLLTSSSVFSQVGPSRKPAKIKPTGASLKAGNFIDVNVPPYPATGYFPEQLVKDILINGGSTCTTANITNVTVSPNHTIFDPNRFWGYFNRGTANFPFKDGIVLTTGYAKDAGNAFNDSMSKETGSESDPDLVAATNATVELKDAVSLEFDFVPNSTQVRFNYIFASEEYSGGYPCTGFSDAFALLLKKVGDPTYTNLAVLPGSAGPVSATNIVPTGPNFPCGPINEAYFGGINVPHLGINYAGKTIPLTAIATVIPGETYHFKMVIADAKDHSLDSAVFLEGGSFDIGVKIVDETGANLPPTINMCDNTPKTLKAHMELVPGMTFQWYKDGVLIPGATNIAYIATEPGVYSIKVMVPGSQCPGEAKITVIGGTSPTVQDAVLKLCTTPTVTTFNLETAIPMITTTPGAVTRFYTTLTDAQAQNNNYIKNPTTYDGTDGQVLHVLVTNGGFCSRMATLTLQKEATPIAGLNVAKVKICVGESVLMTATGGVTYEWKDTASVTDGTRTVSPTKTTTYSVYAIGAQGCKSAKPAEVTIEVVPAIVSTLKGGHICEGDRITLDAGAGPEYTYEWNTGEKTQSISVNKPGEYTVTINNGVCSKEFKTQVIKAIVPEIINVNYNDRGTMILTASNPSNGILEYSVNNGLTWQTSNTFTNVPKNEIIAIRVRVKNTSCVGFIEYFTFVMKNVITPNGDNINDIIDFRGIIGYKNFSGMIFDRYGKEVFRAEKVRPYWDGFFQGKRLPSSSYWYQVTFEDPASKLPTVKTGWILLKNIE</sequence>
<feature type="chain" id="PRO_5046836679" evidence="1">
    <location>
        <begin position="25"/>
        <end position="786"/>
    </location>
</feature>
<keyword evidence="1" id="KW-0732">Signal</keyword>
<comment type="caution">
    <text evidence="3">The sequence shown here is derived from an EMBL/GenBank/DDBJ whole genome shotgun (WGS) entry which is preliminary data.</text>
</comment>
<dbReference type="InterPro" id="IPR049804">
    <property type="entry name" value="Choice_anch_L"/>
</dbReference>
<feature type="domain" description="Ig-like" evidence="2">
    <location>
        <begin position="487"/>
        <end position="554"/>
    </location>
</feature>
<proteinExistence type="predicted"/>
<evidence type="ECO:0000259" key="2">
    <source>
        <dbReference type="Pfam" id="PF19081"/>
    </source>
</evidence>
<accession>A0ABX2XFJ2</accession>
<gene>
    <name evidence="3" type="ORF">BBH99_06030</name>
</gene>
<reference evidence="3 4" key="1">
    <citation type="submission" date="2016-07" db="EMBL/GenBank/DDBJ databases">
        <authorList>
            <person name="Jeong J.-J."/>
            <person name="Kim D.W."/>
            <person name="Sang M.K."/>
            <person name="Choi I.-G."/>
            <person name="Kim K.D."/>
        </authorList>
    </citation>
    <scope>NUCLEOTIDE SEQUENCE [LARGE SCALE GENOMIC DNA]</scope>
    <source>
        <strain evidence="3 4">C-26</strain>
    </source>
</reference>
<dbReference type="InterPro" id="IPR026341">
    <property type="entry name" value="T9SS_type_B"/>
</dbReference>
<keyword evidence="4" id="KW-1185">Reference proteome</keyword>
<name>A0ABX2XFJ2_9FLAO</name>
<protein>
    <submittedName>
        <fullName evidence="3">Gliding motility protein</fullName>
    </submittedName>
</protein>
<dbReference type="Pfam" id="PF19081">
    <property type="entry name" value="Ig_7"/>
    <property type="match status" value="1"/>
</dbReference>
<dbReference type="NCBIfam" id="TIGR04131">
    <property type="entry name" value="Bac_Flav_CTERM"/>
    <property type="match status" value="1"/>
</dbReference>
<evidence type="ECO:0000313" key="4">
    <source>
        <dbReference type="Proteomes" id="UP000093508"/>
    </source>
</evidence>